<evidence type="ECO:0000313" key="8">
    <source>
        <dbReference type="EMBL" id="GAA0493019.1"/>
    </source>
</evidence>
<keyword evidence="4" id="KW-0808">Transferase</keyword>
<dbReference type="NCBIfam" id="TIGR00830">
    <property type="entry name" value="PTBA"/>
    <property type="match status" value="1"/>
</dbReference>
<proteinExistence type="predicted"/>
<evidence type="ECO:0000256" key="2">
    <source>
        <dbReference type="ARBA" id="ARBA00022448"/>
    </source>
</evidence>
<evidence type="ECO:0000256" key="1">
    <source>
        <dbReference type="ARBA" id="ARBA00004496"/>
    </source>
</evidence>
<gene>
    <name evidence="8" type="ORF">GCM10008986_19310</name>
</gene>
<dbReference type="EMBL" id="BAAADO010000003">
    <property type="protein sequence ID" value="GAA0493019.1"/>
    <property type="molecule type" value="Genomic_DNA"/>
</dbReference>
<evidence type="ECO:0000256" key="4">
    <source>
        <dbReference type="ARBA" id="ARBA00022679"/>
    </source>
</evidence>
<evidence type="ECO:0000256" key="5">
    <source>
        <dbReference type="ARBA" id="ARBA00022683"/>
    </source>
</evidence>
<keyword evidence="6" id="KW-0418">Kinase</keyword>
<evidence type="ECO:0000256" key="3">
    <source>
        <dbReference type="ARBA" id="ARBA00022597"/>
    </source>
</evidence>
<dbReference type="Pfam" id="PF00358">
    <property type="entry name" value="PTS_EIIA_1"/>
    <property type="match status" value="1"/>
</dbReference>
<dbReference type="InterPro" id="IPR001127">
    <property type="entry name" value="PTS_EIIA_1_perm"/>
</dbReference>
<dbReference type="PANTHER" id="PTHR45008">
    <property type="entry name" value="PTS SYSTEM GLUCOSE-SPECIFIC EIIA COMPONENT"/>
    <property type="match status" value="1"/>
</dbReference>
<evidence type="ECO:0000256" key="6">
    <source>
        <dbReference type="ARBA" id="ARBA00022777"/>
    </source>
</evidence>
<comment type="subcellular location">
    <subcellularLocation>
        <location evidence="1">Cytoplasm</location>
    </subcellularLocation>
</comment>
<sequence>MLGKFFKKKNQASENAEVKDITILAPVSGERVSLEDVPDPVFSQKMMGEGAAIQPKEGKIYAPVNADVIQVFPTKHAIGLKANNGAEILIHVGLETVGLEGEGFTAKVKEGDKVKQGDLLMEFDIDIIKEKAKDTVTPVIITNTDDMSEITVDDTAKELTAGEHPLLRVSK</sequence>
<accession>A0ABN1B9A5</accession>
<keyword evidence="2" id="KW-0813">Transport</keyword>
<reference evidence="8 9" key="1">
    <citation type="journal article" date="2019" name="Int. J. Syst. Evol. Microbiol.">
        <title>The Global Catalogue of Microorganisms (GCM) 10K type strain sequencing project: providing services to taxonomists for standard genome sequencing and annotation.</title>
        <authorList>
            <consortium name="The Broad Institute Genomics Platform"/>
            <consortium name="The Broad Institute Genome Sequencing Center for Infectious Disease"/>
            <person name="Wu L."/>
            <person name="Ma J."/>
        </authorList>
    </citation>
    <scope>NUCLEOTIDE SEQUENCE [LARGE SCALE GENOMIC DNA]</scope>
    <source>
        <strain evidence="8 9">JCM 12389</strain>
    </source>
</reference>
<dbReference type="PROSITE" id="PS51093">
    <property type="entry name" value="PTS_EIIA_TYPE_1"/>
    <property type="match status" value="1"/>
</dbReference>
<keyword evidence="3 8" id="KW-0762">Sugar transport</keyword>
<dbReference type="PROSITE" id="PS00371">
    <property type="entry name" value="PTS_EIIA_TYPE_1_HIS"/>
    <property type="match status" value="1"/>
</dbReference>
<dbReference type="Gene3D" id="2.70.70.10">
    <property type="entry name" value="Glucose Permease (Domain IIA)"/>
    <property type="match status" value="1"/>
</dbReference>
<dbReference type="SUPFAM" id="SSF51261">
    <property type="entry name" value="Duplicated hybrid motif"/>
    <property type="match status" value="1"/>
</dbReference>
<dbReference type="InterPro" id="IPR011055">
    <property type="entry name" value="Dup_hybrid_motif"/>
</dbReference>
<evidence type="ECO:0000259" key="7">
    <source>
        <dbReference type="PROSITE" id="PS51093"/>
    </source>
</evidence>
<feature type="domain" description="PTS EIIA type-1" evidence="7">
    <location>
        <begin position="39"/>
        <end position="143"/>
    </location>
</feature>
<keyword evidence="9" id="KW-1185">Reference proteome</keyword>
<name>A0ABN1B9A5_9BACI</name>
<keyword evidence="5" id="KW-0598">Phosphotransferase system</keyword>
<dbReference type="PANTHER" id="PTHR45008:SF1">
    <property type="entry name" value="PTS SYSTEM GLUCOSE-SPECIFIC EIIA COMPONENT"/>
    <property type="match status" value="1"/>
</dbReference>
<dbReference type="Proteomes" id="UP001500880">
    <property type="component" value="Unassembled WGS sequence"/>
</dbReference>
<comment type="caution">
    <text evidence="8">The sequence shown here is derived from an EMBL/GenBank/DDBJ whole genome shotgun (WGS) entry which is preliminary data.</text>
</comment>
<organism evidence="8 9">
    <name type="scientific">Salinibacillus aidingensis</name>
    <dbReference type="NCBI Taxonomy" id="237684"/>
    <lineage>
        <taxon>Bacteria</taxon>
        <taxon>Bacillati</taxon>
        <taxon>Bacillota</taxon>
        <taxon>Bacilli</taxon>
        <taxon>Bacillales</taxon>
        <taxon>Bacillaceae</taxon>
        <taxon>Salinibacillus</taxon>
    </lineage>
</organism>
<protein>
    <submittedName>
        <fullName evidence="8">PTS glucose transporter subunit IIA</fullName>
    </submittedName>
</protein>
<evidence type="ECO:0000313" key="9">
    <source>
        <dbReference type="Proteomes" id="UP001500880"/>
    </source>
</evidence>
<dbReference type="RefSeq" id="WP_343840134.1">
    <property type="nucleotide sequence ID" value="NZ_BAAADO010000003.1"/>
</dbReference>
<dbReference type="InterPro" id="IPR050890">
    <property type="entry name" value="PTS_EIIA_component"/>
</dbReference>